<organism evidence="2 3">
    <name type="scientific">Meripilus lineatus</name>
    <dbReference type="NCBI Taxonomy" id="2056292"/>
    <lineage>
        <taxon>Eukaryota</taxon>
        <taxon>Fungi</taxon>
        <taxon>Dikarya</taxon>
        <taxon>Basidiomycota</taxon>
        <taxon>Agaricomycotina</taxon>
        <taxon>Agaricomycetes</taxon>
        <taxon>Polyporales</taxon>
        <taxon>Meripilaceae</taxon>
        <taxon>Meripilus</taxon>
    </lineage>
</organism>
<name>A0AAD5UQS7_9APHY</name>
<evidence type="ECO:0000313" key="2">
    <source>
        <dbReference type="EMBL" id="KAJ3475240.1"/>
    </source>
</evidence>
<evidence type="ECO:0000313" key="3">
    <source>
        <dbReference type="Proteomes" id="UP001212997"/>
    </source>
</evidence>
<dbReference type="InterPro" id="IPR011990">
    <property type="entry name" value="TPR-like_helical_dom_sf"/>
</dbReference>
<feature type="region of interest" description="Disordered" evidence="1">
    <location>
        <begin position="101"/>
        <end position="191"/>
    </location>
</feature>
<comment type="caution">
    <text evidence="2">The sequence shown here is derived from an EMBL/GenBank/DDBJ whole genome shotgun (WGS) entry which is preliminary data.</text>
</comment>
<feature type="compositionally biased region" description="Basic and acidic residues" evidence="1">
    <location>
        <begin position="101"/>
        <end position="138"/>
    </location>
</feature>
<proteinExistence type="predicted"/>
<sequence>MHSRTPRNLDALDAILEATGLRETLAKDLPIVHNEILAESLFVLSTCYSNLDYHDNALEPAQRSLRMYRELFQTRPLFFERKIAPGVQRVKDCLSALGRRSEADELDAGEQKSKGEEGGTRVDVDSSHPADDQEKDAVQEGGADAVEEGGPQGDGGVKESEVPREDVSDGHSVDGGHEDVGNGATGGSRDT</sequence>
<accession>A0AAD5UQS7</accession>
<dbReference type="Proteomes" id="UP001212997">
    <property type="component" value="Unassembled WGS sequence"/>
</dbReference>
<gene>
    <name evidence="2" type="ORF">NLI96_g11966</name>
</gene>
<dbReference type="AlphaFoldDB" id="A0AAD5UQS7"/>
<dbReference type="EMBL" id="JANAWD010000891">
    <property type="protein sequence ID" value="KAJ3475240.1"/>
    <property type="molecule type" value="Genomic_DNA"/>
</dbReference>
<reference evidence="2" key="1">
    <citation type="submission" date="2022-07" db="EMBL/GenBank/DDBJ databases">
        <title>Genome Sequence of Physisporinus lineatus.</title>
        <authorList>
            <person name="Buettner E."/>
        </authorList>
    </citation>
    <scope>NUCLEOTIDE SEQUENCE</scope>
    <source>
        <strain evidence="2">VT162</strain>
    </source>
</reference>
<evidence type="ECO:0000256" key="1">
    <source>
        <dbReference type="SAM" id="MobiDB-lite"/>
    </source>
</evidence>
<protein>
    <submittedName>
        <fullName evidence="2">Uncharacterized protein</fullName>
    </submittedName>
</protein>
<feature type="compositionally biased region" description="Basic and acidic residues" evidence="1">
    <location>
        <begin position="156"/>
        <end position="180"/>
    </location>
</feature>
<keyword evidence="3" id="KW-1185">Reference proteome</keyword>
<dbReference type="Gene3D" id="1.25.40.10">
    <property type="entry name" value="Tetratricopeptide repeat domain"/>
    <property type="match status" value="1"/>
</dbReference>